<accession>A0A6P8PJH6</accession>
<sequence>MEGESQTSGKLQWGIKKKIVGQTADWTEKQLRRHEALRQRNFERAKSVMEKRAVLNLQRREHFQSLLRSKISGKIAPQSSSVQIILKKYDNLHLDSPHEKRDFTPLCTEVRPHSMKELSAYQPTPDIPYRLSCRSASDSVSRKQEPKPRDDTWIEKHNEQKWVKPIGSIPSKTHRQFVLVQFRPSRPEVPKPTPFERRLLEARFPNYEAWYGRKWQASQVQKPREIRGWHTSSPADENAPGYPV</sequence>
<evidence type="ECO:0000256" key="1">
    <source>
        <dbReference type="SAM" id="MobiDB-lite"/>
    </source>
</evidence>
<protein>
    <submittedName>
        <fullName evidence="3">Uncharacterized protein LOC117351064</fullName>
    </submittedName>
</protein>
<feature type="region of interest" description="Disordered" evidence="1">
    <location>
        <begin position="132"/>
        <end position="152"/>
    </location>
</feature>
<dbReference type="Proteomes" id="UP000515159">
    <property type="component" value="Chromosome 17"/>
</dbReference>
<feature type="region of interest" description="Disordered" evidence="1">
    <location>
        <begin position="222"/>
        <end position="244"/>
    </location>
</feature>
<proteinExistence type="predicted"/>
<keyword evidence="2" id="KW-1185">Reference proteome</keyword>
<feature type="compositionally biased region" description="Basic and acidic residues" evidence="1">
    <location>
        <begin position="140"/>
        <end position="152"/>
    </location>
</feature>
<dbReference type="GeneID" id="117351064"/>
<evidence type="ECO:0000313" key="3">
    <source>
        <dbReference type="RefSeq" id="XP_033781660.1"/>
    </source>
</evidence>
<evidence type="ECO:0000313" key="2">
    <source>
        <dbReference type="Proteomes" id="UP000515159"/>
    </source>
</evidence>
<dbReference type="KEGG" id="gsh:117351064"/>
<name>A0A6P8PJH6_GEOSA</name>
<organism evidence="2 3">
    <name type="scientific">Geotrypetes seraphini</name>
    <name type="common">Gaboon caecilian</name>
    <name type="synonym">Caecilia seraphini</name>
    <dbReference type="NCBI Taxonomy" id="260995"/>
    <lineage>
        <taxon>Eukaryota</taxon>
        <taxon>Metazoa</taxon>
        <taxon>Chordata</taxon>
        <taxon>Craniata</taxon>
        <taxon>Vertebrata</taxon>
        <taxon>Euteleostomi</taxon>
        <taxon>Amphibia</taxon>
        <taxon>Gymnophiona</taxon>
        <taxon>Geotrypetes</taxon>
    </lineage>
</organism>
<dbReference type="InParanoid" id="A0A6P8PJH6"/>
<dbReference type="RefSeq" id="XP_033781660.1">
    <property type="nucleotide sequence ID" value="XM_033925769.1"/>
</dbReference>
<reference evidence="3" key="1">
    <citation type="submission" date="2025-08" db="UniProtKB">
        <authorList>
            <consortium name="RefSeq"/>
        </authorList>
    </citation>
    <scope>IDENTIFICATION</scope>
</reference>
<dbReference type="OrthoDB" id="9903022at2759"/>
<gene>
    <name evidence="3" type="primary">LOC117351064</name>
</gene>
<dbReference type="AlphaFoldDB" id="A0A6P8PJH6"/>